<dbReference type="PANTHER" id="PTHR33121">
    <property type="entry name" value="CYCLIC DI-GMP PHOSPHODIESTERASE PDEF"/>
    <property type="match status" value="1"/>
</dbReference>
<dbReference type="InterPro" id="IPR035919">
    <property type="entry name" value="EAL_sf"/>
</dbReference>
<dbReference type="Pfam" id="PF00563">
    <property type="entry name" value="EAL"/>
    <property type="match status" value="1"/>
</dbReference>
<dbReference type="PROSITE" id="PS50883">
    <property type="entry name" value="EAL"/>
    <property type="match status" value="1"/>
</dbReference>
<organism evidence="2 3">
    <name type="scientific">Mycolicibacterium aurum</name>
    <name type="common">Mycobacterium aurum</name>
    <dbReference type="NCBI Taxonomy" id="1791"/>
    <lineage>
        <taxon>Bacteria</taxon>
        <taxon>Bacillati</taxon>
        <taxon>Actinomycetota</taxon>
        <taxon>Actinomycetes</taxon>
        <taxon>Mycobacteriales</taxon>
        <taxon>Mycobacteriaceae</taxon>
        <taxon>Mycolicibacterium</taxon>
    </lineage>
</organism>
<dbReference type="KEGG" id="mauu:NCTC10437_00314"/>
<keyword evidence="3" id="KW-1185">Reference proteome</keyword>
<dbReference type="CDD" id="cd01948">
    <property type="entry name" value="EAL"/>
    <property type="match status" value="1"/>
</dbReference>
<dbReference type="Gene3D" id="3.20.20.450">
    <property type="entry name" value="EAL domain"/>
    <property type="match status" value="1"/>
</dbReference>
<dbReference type="InterPro" id="IPR050706">
    <property type="entry name" value="Cyclic-di-GMP_PDE-like"/>
</dbReference>
<feature type="domain" description="EAL" evidence="1">
    <location>
        <begin position="9"/>
        <end position="255"/>
    </location>
</feature>
<dbReference type="SMART" id="SM00052">
    <property type="entry name" value="EAL"/>
    <property type="match status" value="1"/>
</dbReference>
<dbReference type="EMBL" id="LR134356">
    <property type="protein sequence ID" value="VEG51207.1"/>
    <property type="molecule type" value="Genomic_DNA"/>
</dbReference>
<dbReference type="Proteomes" id="UP000279306">
    <property type="component" value="Chromosome"/>
</dbReference>
<evidence type="ECO:0000259" key="1">
    <source>
        <dbReference type="PROSITE" id="PS50883"/>
    </source>
</evidence>
<sequence length="256" mass="28499">MGRPSDYVALNCSACVNGAALGFDISMAFQPIFDTDAKQVYSHEALVRGADNQPASEVFAQVGDHNLYRFDQTCRVKAIKMASELGLSTRLNVNFLPNAVYRPELCIRTTLEAAQTYDFPIDRIIFEVTEGEQIIDLTHLLDILTHYRQRGFIVAIDDFGAGYAGLSLLADFQPDLIKLDMGLVRDIDYDKARRTICNSIVEMSRELGVEVIAEGVERGDELRCLEDIGVHLFQGFYIAKPSFESLATINPAVYAD</sequence>
<dbReference type="PANTHER" id="PTHR33121:SF15">
    <property type="entry name" value="BLUE LIGHT- AND TEMPERATURE-REGULATED ANTIREPRESSOR BLUF"/>
    <property type="match status" value="1"/>
</dbReference>
<protein>
    <submittedName>
        <fullName evidence="2">Diguanylate cyclase/phosphodiesterase</fullName>
    </submittedName>
</protein>
<dbReference type="STRING" id="1791.GCA_001049355_02642"/>
<dbReference type="AlphaFoldDB" id="A0A3S4T577"/>
<dbReference type="GO" id="GO:0071111">
    <property type="term" value="F:cyclic-guanylate-specific phosphodiesterase activity"/>
    <property type="evidence" value="ECO:0007669"/>
    <property type="project" value="InterPro"/>
</dbReference>
<dbReference type="OrthoDB" id="23692at2"/>
<reference evidence="2 3" key="1">
    <citation type="submission" date="2018-12" db="EMBL/GenBank/DDBJ databases">
        <authorList>
            <consortium name="Pathogen Informatics"/>
        </authorList>
    </citation>
    <scope>NUCLEOTIDE SEQUENCE [LARGE SCALE GENOMIC DNA]</scope>
    <source>
        <strain evidence="2 3">NCTC10437</strain>
    </source>
</reference>
<name>A0A3S4T577_MYCAU</name>
<gene>
    <name evidence="2" type="primary">ycgF</name>
    <name evidence="2" type="ORF">NCTC10437_00314</name>
</gene>
<proteinExistence type="predicted"/>
<dbReference type="InterPro" id="IPR001633">
    <property type="entry name" value="EAL_dom"/>
</dbReference>
<accession>A0A3S4T577</accession>
<evidence type="ECO:0000313" key="3">
    <source>
        <dbReference type="Proteomes" id="UP000279306"/>
    </source>
</evidence>
<evidence type="ECO:0000313" key="2">
    <source>
        <dbReference type="EMBL" id="VEG51207.1"/>
    </source>
</evidence>
<dbReference type="SUPFAM" id="SSF141868">
    <property type="entry name" value="EAL domain-like"/>
    <property type="match status" value="1"/>
</dbReference>